<comment type="caution">
    <text evidence="1">The sequence shown here is derived from an EMBL/GenBank/DDBJ whole genome shotgun (WGS) entry which is preliminary data.</text>
</comment>
<organism evidence="1 2">
    <name type="scientific">Micromonospora zhanjiangensis</name>
    <dbReference type="NCBI Taxonomy" id="1522057"/>
    <lineage>
        <taxon>Bacteria</taxon>
        <taxon>Bacillati</taxon>
        <taxon>Actinomycetota</taxon>
        <taxon>Actinomycetes</taxon>
        <taxon>Micromonosporales</taxon>
        <taxon>Micromonosporaceae</taxon>
        <taxon>Micromonospora</taxon>
    </lineage>
</organism>
<dbReference type="RefSeq" id="WP_377553037.1">
    <property type="nucleotide sequence ID" value="NZ_JBHSBN010000045.1"/>
</dbReference>
<keyword evidence="2" id="KW-1185">Reference proteome</keyword>
<sequence length="148" mass="15534">MQQKLQTRAFEQLAPTLRAGEQPLAATRAVVGKFSSSRLGTVVRQGIVPGGAGALGAALASTAKKQFVVLTSHRLIFLDQTFMGGPGKKVLGEVPRDQVSLEEAKLGVVSLLRIGFGDLGDGVSLTFPRIDKKNAEELAAALRQVPAA</sequence>
<evidence type="ECO:0008006" key="3">
    <source>
        <dbReference type="Google" id="ProtNLM"/>
    </source>
</evidence>
<dbReference type="Proteomes" id="UP001595868">
    <property type="component" value="Unassembled WGS sequence"/>
</dbReference>
<name>A0ABV8KX06_9ACTN</name>
<evidence type="ECO:0000313" key="2">
    <source>
        <dbReference type="Proteomes" id="UP001595868"/>
    </source>
</evidence>
<reference evidence="2" key="1">
    <citation type="journal article" date="2019" name="Int. J. Syst. Evol. Microbiol.">
        <title>The Global Catalogue of Microorganisms (GCM) 10K type strain sequencing project: providing services to taxonomists for standard genome sequencing and annotation.</title>
        <authorList>
            <consortium name="The Broad Institute Genomics Platform"/>
            <consortium name="The Broad Institute Genome Sequencing Center for Infectious Disease"/>
            <person name="Wu L."/>
            <person name="Ma J."/>
        </authorList>
    </citation>
    <scope>NUCLEOTIDE SEQUENCE [LARGE SCALE GENOMIC DNA]</scope>
    <source>
        <strain evidence="2">2902at01</strain>
    </source>
</reference>
<gene>
    <name evidence="1" type="ORF">ACFOX0_32040</name>
</gene>
<proteinExistence type="predicted"/>
<evidence type="ECO:0000313" key="1">
    <source>
        <dbReference type="EMBL" id="MFC4110538.1"/>
    </source>
</evidence>
<accession>A0ABV8KX06</accession>
<dbReference type="EMBL" id="JBHSBN010000045">
    <property type="protein sequence ID" value="MFC4110538.1"/>
    <property type="molecule type" value="Genomic_DNA"/>
</dbReference>
<protein>
    <recommendedName>
        <fullName evidence="3">PH domain-containing protein</fullName>
    </recommendedName>
</protein>